<keyword evidence="3" id="KW-1185">Reference proteome</keyword>
<dbReference type="RefSeq" id="WP_173078602.1">
    <property type="nucleotide sequence ID" value="NZ_BAABJB010000004.1"/>
</dbReference>
<dbReference type="SUPFAM" id="SSF47413">
    <property type="entry name" value="lambda repressor-like DNA-binding domains"/>
    <property type="match status" value="1"/>
</dbReference>
<evidence type="ECO:0000313" key="2">
    <source>
        <dbReference type="EMBL" id="GFJ91555.1"/>
    </source>
</evidence>
<dbReference type="PROSITE" id="PS50943">
    <property type="entry name" value="HTH_CROC1"/>
    <property type="match status" value="1"/>
</dbReference>
<dbReference type="AlphaFoldDB" id="A0A6V8LFY8"/>
<dbReference type="CDD" id="cd00093">
    <property type="entry name" value="HTH_XRE"/>
    <property type="match status" value="1"/>
</dbReference>
<comment type="caution">
    <text evidence="2">The sequence shown here is derived from an EMBL/GenBank/DDBJ whole genome shotgun (WGS) entry which is preliminary data.</text>
</comment>
<organism evidence="2 3">
    <name type="scientific">Phytohabitans rumicis</name>
    <dbReference type="NCBI Taxonomy" id="1076125"/>
    <lineage>
        <taxon>Bacteria</taxon>
        <taxon>Bacillati</taxon>
        <taxon>Actinomycetota</taxon>
        <taxon>Actinomycetes</taxon>
        <taxon>Micromonosporales</taxon>
        <taxon>Micromonosporaceae</taxon>
    </lineage>
</organism>
<dbReference type="EMBL" id="BLPG01000001">
    <property type="protein sequence ID" value="GFJ91555.1"/>
    <property type="molecule type" value="Genomic_DNA"/>
</dbReference>
<reference evidence="2 3" key="1">
    <citation type="submission" date="2020-03" db="EMBL/GenBank/DDBJ databases">
        <title>Whole genome shotgun sequence of Phytohabitans rumicis NBRC 108638.</title>
        <authorList>
            <person name="Komaki H."/>
            <person name="Tamura T."/>
        </authorList>
    </citation>
    <scope>NUCLEOTIDE SEQUENCE [LARGE SCALE GENOMIC DNA]</scope>
    <source>
        <strain evidence="2 3">NBRC 108638</strain>
    </source>
</reference>
<evidence type="ECO:0000259" key="1">
    <source>
        <dbReference type="PROSITE" id="PS50943"/>
    </source>
</evidence>
<gene>
    <name evidence="2" type="ORF">Prum_051970</name>
</gene>
<dbReference type="Gene3D" id="1.10.260.40">
    <property type="entry name" value="lambda repressor-like DNA-binding domains"/>
    <property type="match status" value="1"/>
</dbReference>
<accession>A0A6V8LFY8</accession>
<dbReference type="InterPro" id="IPR001387">
    <property type="entry name" value="Cro/C1-type_HTH"/>
</dbReference>
<protein>
    <recommendedName>
        <fullName evidence="1">HTH cro/C1-type domain-containing protein</fullName>
    </recommendedName>
</protein>
<dbReference type="GO" id="GO:0003677">
    <property type="term" value="F:DNA binding"/>
    <property type="evidence" value="ECO:0007669"/>
    <property type="project" value="InterPro"/>
</dbReference>
<dbReference type="Pfam" id="PF13560">
    <property type="entry name" value="HTH_31"/>
    <property type="match status" value="1"/>
</dbReference>
<evidence type="ECO:0000313" key="3">
    <source>
        <dbReference type="Proteomes" id="UP000482960"/>
    </source>
</evidence>
<feature type="domain" description="HTH cro/C1-type" evidence="1">
    <location>
        <begin position="13"/>
        <end position="67"/>
    </location>
</feature>
<dbReference type="Proteomes" id="UP000482960">
    <property type="component" value="Unassembled WGS sequence"/>
</dbReference>
<proteinExistence type="predicted"/>
<dbReference type="SMART" id="SM00530">
    <property type="entry name" value="HTH_XRE"/>
    <property type="match status" value="1"/>
</dbReference>
<reference evidence="2 3" key="2">
    <citation type="submission" date="2020-03" db="EMBL/GenBank/DDBJ databases">
        <authorList>
            <person name="Ichikawa N."/>
            <person name="Kimura A."/>
            <person name="Kitahashi Y."/>
            <person name="Uohara A."/>
        </authorList>
    </citation>
    <scope>NUCLEOTIDE SEQUENCE [LARGE SCALE GENOMIC DNA]</scope>
    <source>
        <strain evidence="2 3">NBRC 108638</strain>
    </source>
</reference>
<dbReference type="InterPro" id="IPR010982">
    <property type="entry name" value="Lambda_DNA-bd_dom_sf"/>
</dbReference>
<name>A0A6V8LFY8_9ACTN</name>
<sequence length="125" mass="13709">MTAPNLDPIAVQLRAERKRRNLSLPRAAELVGLEAVVIGSYERGDRTPPLDRLRQWVEGLNHRLLAVPTSPTAEGALRVEFGVAYADRVIPCESEDSAVELRRGLTGLAVVVARAVRTTSWEPLS</sequence>